<dbReference type="Proteomes" id="UP001602245">
    <property type="component" value="Unassembled WGS sequence"/>
</dbReference>
<keyword evidence="2" id="KW-1185">Reference proteome</keyword>
<proteinExistence type="predicted"/>
<accession>A0ABW6WTE2</accession>
<dbReference type="RefSeq" id="WP_157296457.1">
    <property type="nucleotide sequence ID" value="NZ_JBIAZU010000008.1"/>
</dbReference>
<evidence type="ECO:0000313" key="1">
    <source>
        <dbReference type="EMBL" id="MFF5296574.1"/>
    </source>
</evidence>
<protein>
    <submittedName>
        <fullName evidence="1">SIR2 family protein</fullName>
    </submittedName>
</protein>
<dbReference type="EMBL" id="JBIAZU010000008">
    <property type="protein sequence ID" value="MFF5296574.1"/>
    <property type="molecule type" value="Genomic_DNA"/>
</dbReference>
<comment type="caution">
    <text evidence="1">The sequence shown here is derived from an EMBL/GenBank/DDBJ whole genome shotgun (WGS) entry which is preliminary data.</text>
</comment>
<name>A0ABW6WTE2_9ACTN</name>
<gene>
    <name evidence="1" type="ORF">ACFY35_44665</name>
</gene>
<sequence length="674" mass="75249">MDATEDLAQRLYRLGRDNLRVTLFAGFGLSAAVMPTTSDLLAIADDYAESHPGTAGLLAALRRARARFHGDDVRILREYRAAFTGWLSADAFDLIAQAAVLQAYQAPRGDDHSGPRPWQSIEAAAGEEMERDIARWTLPDGVAALGSVLARSDMFSSHVFTTCFDPLLEIAVARSGAEYQRVTRLTDPFPADAVGIHHLHGYWRPEYPVGPALLARSSDQTGDRDVLARQLADRISETPVICVLAYSDGDGILAAAIRRVAASGKRLTVLWAAESIDEEEVGQSLRAEAGPAPVVTFFPGVNSDVLLPRLAHLMRLPVTLPERVIRNHRHTAWERELLSEPGTAPPDDPLDLLRQLDRRYQWERSWSGEPVAPRLIYWPVRLRSSPSVINMVQALAAAALSARGVEVMICLDDFNVEDAVGSTRRYREDVDRWFNLVSGSRLPQIVSLQEFVDASDQSAGDSPRHLLRPTRPWDVAREAVGERNPSVLDLLMAAKVIPDLPEEQLIAEADKIVTALVSRGARNLLLPFTLWSHLNELLLDRPSGTIMTLGGKEERRLWAMWRFAFDHGVNQLYNPTLRSLTNQSVMLRWPDEETLRRYLHDAMREGDWAEEGHYVWWLAQNAFLLPMYLRDLEPPSFEGVALDSWPAVQQALSRAAAVDLIAEHVSRSYLGRTE</sequence>
<reference evidence="1 2" key="1">
    <citation type="submission" date="2024-10" db="EMBL/GenBank/DDBJ databases">
        <title>The Natural Products Discovery Center: Release of the First 8490 Sequenced Strains for Exploring Actinobacteria Biosynthetic Diversity.</title>
        <authorList>
            <person name="Kalkreuter E."/>
            <person name="Kautsar S.A."/>
            <person name="Yang D."/>
            <person name="Bader C.D."/>
            <person name="Teijaro C.N."/>
            <person name="Fluegel L."/>
            <person name="Davis C.M."/>
            <person name="Simpson J.R."/>
            <person name="Lauterbach L."/>
            <person name="Steele A.D."/>
            <person name="Gui C."/>
            <person name="Meng S."/>
            <person name="Li G."/>
            <person name="Viehrig K."/>
            <person name="Ye F."/>
            <person name="Su P."/>
            <person name="Kiefer A.F."/>
            <person name="Nichols A."/>
            <person name="Cepeda A.J."/>
            <person name="Yan W."/>
            <person name="Fan B."/>
            <person name="Jiang Y."/>
            <person name="Adhikari A."/>
            <person name="Zheng C.-J."/>
            <person name="Schuster L."/>
            <person name="Cowan T.M."/>
            <person name="Smanski M.J."/>
            <person name="Chevrette M.G."/>
            <person name="De Carvalho L.P.S."/>
            <person name="Shen B."/>
        </authorList>
    </citation>
    <scope>NUCLEOTIDE SEQUENCE [LARGE SCALE GENOMIC DNA]</scope>
    <source>
        <strain evidence="1 2">NPDC000087</strain>
    </source>
</reference>
<organism evidence="1 2">
    <name type="scientific">Paractinoplanes globisporus</name>
    <dbReference type="NCBI Taxonomy" id="113565"/>
    <lineage>
        <taxon>Bacteria</taxon>
        <taxon>Bacillati</taxon>
        <taxon>Actinomycetota</taxon>
        <taxon>Actinomycetes</taxon>
        <taxon>Micromonosporales</taxon>
        <taxon>Micromonosporaceae</taxon>
        <taxon>Paractinoplanes</taxon>
    </lineage>
</organism>
<evidence type="ECO:0000313" key="2">
    <source>
        <dbReference type="Proteomes" id="UP001602245"/>
    </source>
</evidence>